<comment type="caution">
    <text evidence="1">The sequence shown here is derived from an EMBL/GenBank/DDBJ whole genome shotgun (WGS) entry which is preliminary data.</text>
</comment>
<sequence length="76" mass="9430">MFRWMVEQHFVTGALKELFVDCKRPTLPMYTVYKNEEYLPFRVRAFIDFLSDYFQTERISLHERMRRTIESPKYNI</sequence>
<accession>A0A166V0W5</accession>
<dbReference type="EMBL" id="AUYB01000137">
    <property type="protein sequence ID" value="KZN31610.1"/>
    <property type="molecule type" value="Genomic_DNA"/>
</dbReference>
<protein>
    <recommendedName>
        <fullName evidence="3">LysR substrate-binding domain-containing protein</fullName>
    </recommendedName>
</protein>
<evidence type="ECO:0000313" key="1">
    <source>
        <dbReference type="EMBL" id="KZN31610.1"/>
    </source>
</evidence>
<dbReference type="Proteomes" id="UP000076643">
    <property type="component" value="Unassembled WGS sequence"/>
</dbReference>
<proteinExistence type="predicted"/>
<dbReference type="PATRIC" id="fig|1365250.3.peg.4541"/>
<dbReference type="Gene3D" id="3.40.190.290">
    <property type="match status" value="1"/>
</dbReference>
<keyword evidence="2" id="KW-1185">Reference proteome</keyword>
<name>A0A166V0W5_9GAMM</name>
<organism evidence="1 2">
    <name type="scientific">Pseudoalteromonas luteoviolacea DSM 6061</name>
    <dbReference type="NCBI Taxonomy" id="1365250"/>
    <lineage>
        <taxon>Bacteria</taxon>
        <taxon>Pseudomonadati</taxon>
        <taxon>Pseudomonadota</taxon>
        <taxon>Gammaproteobacteria</taxon>
        <taxon>Alteromonadales</taxon>
        <taxon>Pseudoalteromonadaceae</taxon>
        <taxon>Pseudoalteromonas</taxon>
    </lineage>
</organism>
<dbReference type="SUPFAM" id="SSF53850">
    <property type="entry name" value="Periplasmic binding protein-like II"/>
    <property type="match status" value="1"/>
</dbReference>
<reference evidence="1 2" key="1">
    <citation type="submission" date="2013-07" db="EMBL/GenBank/DDBJ databases">
        <title>Comparative Genomic and Metabolomic Analysis of Twelve Strains of Pseudoalteromonas luteoviolacea.</title>
        <authorList>
            <person name="Vynne N.G."/>
            <person name="Mansson M."/>
            <person name="Gram L."/>
        </authorList>
    </citation>
    <scope>NUCLEOTIDE SEQUENCE [LARGE SCALE GENOMIC DNA]</scope>
    <source>
        <strain evidence="1 2">DSM 6061</strain>
    </source>
</reference>
<evidence type="ECO:0008006" key="3">
    <source>
        <dbReference type="Google" id="ProtNLM"/>
    </source>
</evidence>
<gene>
    <name evidence="1" type="ORF">N475_22940</name>
</gene>
<dbReference type="AlphaFoldDB" id="A0A166V0W5"/>
<evidence type="ECO:0000313" key="2">
    <source>
        <dbReference type="Proteomes" id="UP000076643"/>
    </source>
</evidence>